<evidence type="ECO:0000313" key="3">
    <source>
        <dbReference type="Proteomes" id="UP000701853"/>
    </source>
</evidence>
<dbReference type="PANTHER" id="PTHR11877">
    <property type="entry name" value="HYDROXYMETHYLGLUTARYL-COA SYNTHASE"/>
    <property type="match status" value="1"/>
</dbReference>
<dbReference type="Proteomes" id="UP000701853">
    <property type="component" value="Chromosome 5"/>
</dbReference>
<gene>
    <name evidence="2" type="ORF">CXB51_011150</name>
</gene>
<organism evidence="2 3">
    <name type="scientific">Gossypium anomalum</name>
    <dbReference type="NCBI Taxonomy" id="47600"/>
    <lineage>
        <taxon>Eukaryota</taxon>
        <taxon>Viridiplantae</taxon>
        <taxon>Streptophyta</taxon>
        <taxon>Embryophyta</taxon>
        <taxon>Tracheophyta</taxon>
        <taxon>Spermatophyta</taxon>
        <taxon>Magnoliopsida</taxon>
        <taxon>eudicotyledons</taxon>
        <taxon>Gunneridae</taxon>
        <taxon>Pentapetalae</taxon>
        <taxon>rosids</taxon>
        <taxon>malvids</taxon>
        <taxon>Malvales</taxon>
        <taxon>Malvaceae</taxon>
        <taxon>Malvoideae</taxon>
        <taxon>Gossypium</taxon>
    </lineage>
</organism>
<evidence type="ECO:0000259" key="1">
    <source>
        <dbReference type="Pfam" id="PF00195"/>
    </source>
</evidence>
<dbReference type="AlphaFoldDB" id="A0A8J6D3M9"/>
<reference evidence="2 3" key="1">
    <citation type="journal article" date="2021" name="bioRxiv">
        <title>The Gossypium anomalum genome as a resource for cotton improvement and evolutionary analysis of hybrid incompatibility.</title>
        <authorList>
            <person name="Grover C.E."/>
            <person name="Yuan D."/>
            <person name="Arick M.A."/>
            <person name="Miller E.R."/>
            <person name="Hu G."/>
            <person name="Peterson D.G."/>
            <person name="Wendel J.F."/>
            <person name="Udall J.A."/>
        </authorList>
    </citation>
    <scope>NUCLEOTIDE SEQUENCE [LARGE SCALE GENOMIC DNA]</scope>
    <source>
        <strain evidence="2">JFW-Udall</strain>
        <tissue evidence="2">Leaf</tissue>
    </source>
</reference>
<dbReference type="PANTHER" id="PTHR11877:SF57">
    <property type="entry name" value="CHALCONE SYNTHASE"/>
    <property type="match status" value="1"/>
</dbReference>
<protein>
    <recommendedName>
        <fullName evidence="1">Chalcone/stilbene synthase N-terminal domain-containing protein</fullName>
    </recommendedName>
</protein>
<dbReference type="OrthoDB" id="1558779at2759"/>
<feature type="domain" description="Chalcone/stilbene synthase N-terminal" evidence="1">
    <location>
        <begin position="8"/>
        <end position="93"/>
    </location>
</feature>
<dbReference type="InterPro" id="IPR011141">
    <property type="entry name" value="Polyketide_synthase_type-III"/>
</dbReference>
<comment type="caution">
    <text evidence="2">The sequence shown here is derived from an EMBL/GenBank/DDBJ whole genome shotgun (WGS) entry which is preliminary data.</text>
</comment>
<evidence type="ECO:0000313" key="2">
    <source>
        <dbReference type="EMBL" id="KAG8493836.1"/>
    </source>
</evidence>
<dbReference type="Gene3D" id="3.40.47.10">
    <property type="match status" value="1"/>
</dbReference>
<dbReference type="SUPFAM" id="SSF53901">
    <property type="entry name" value="Thiolase-like"/>
    <property type="match status" value="1"/>
</dbReference>
<proteinExistence type="predicted"/>
<name>A0A8J6D3M9_9ROSI</name>
<keyword evidence="3" id="KW-1185">Reference proteome</keyword>
<accession>A0A8J6D3M9</accession>
<sequence length="93" mass="10796">MATENNLEACAVEKLAAILAIGTANPPNCFYQADYPDFYFRVTKSEHMTRLKDKFRRICEKSAIKKRYMHLNEAMLKENPCLTIYKAPSFDVR</sequence>
<dbReference type="Pfam" id="PF00195">
    <property type="entry name" value="Chal_sti_synt_N"/>
    <property type="match status" value="1"/>
</dbReference>
<dbReference type="EMBL" id="JAHUZN010000005">
    <property type="protein sequence ID" value="KAG8493836.1"/>
    <property type="molecule type" value="Genomic_DNA"/>
</dbReference>
<dbReference type="GO" id="GO:0030639">
    <property type="term" value="P:polyketide biosynthetic process"/>
    <property type="evidence" value="ECO:0007669"/>
    <property type="project" value="TreeGrafter"/>
</dbReference>
<dbReference type="InterPro" id="IPR016039">
    <property type="entry name" value="Thiolase-like"/>
</dbReference>
<dbReference type="InterPro" id="IPR001099">
    <property type="entry name" value="Chalcone/stilbene_synt_N"/>
</dbReference>
<dbReference type="GO" id="GO:0016747">
    <property type="term" value="F:acyltransferase activity, transferring groups other than amino-acyl groups"/>
    <property type="evidence" value="ECO:0007669"/>
    <property type="project" value="InterPro"/>
</dbReference>